<gene>
    <name evidence="2" type="ORF">FYJ68_04150</name>
</gene>
<proteinExistence type="predicted"/>
<keyword evidence="3" id="KW-1185">Reference proteome</keyword>
<comment type="caution">
    <text evidence="2">The sequence shown here is derived from an EMBL/GenBank/DDBJ whole genome shotgun (WGS) entry which is preliminary data.</text>
</comment>
<accession>A0A6N7XSH2</accession>
<evidence type="ECO:0000259" key="1">
    <source>
        <dbReference type="Pfam" id="PF13556"/>
    </source>
</evidence>
<protein>
    <submittedName>
        <fullName evidence="2">PucR family transcriptional regulator</fullName>
    </submittedName>
</protein>
<evidence type="ECO:0000313" key="2">
    <source>
        <dbReference type="EMBL" id="MST72301.1"/>
    </source>
</evidence>
<dbReference type="Pfam" id="PF13556">
    <property type="entry name" value="HTH_30"/>
    <property type="match status" value="1"/>
</dbReference>
<dbReference type="EMBL" id="VUNC01000002">
    <property type="protein sequence ID" value="MST72301.1"/>
    <property type="molecule type" value="Genomic_DNA"/>
</dbReference>
<dbReference type="Proteomes" id="UP000469325">
    <property type="component" value="Unassembled WGS sequence"/>
</dbReference>
<dbReference type="InterPro" id="IPR025736">
    <property type="entry name" value="PucR_C-HTH_dom"/>
</dbReference>
<reference evidence="2 3" key="1">
    <citation type="submission" date="2019-08" db="EMBL/GenBank/DDBJ databases">
        <title>In-depth cultivation of the pig gut microbiome towards novel bacterial diversity and tailored functional studies.</title>
        <authorList>
            <person name="Wylensek D."/>
            <person name="Hitch T.C.A."/>
            <person name="Clavel T."/>
        </authorList>
    </citation>
    <scope>NUCLEOTIDE SEQUENCE [LARGE SCALE GENOMIC DNA]</scope>
    <source>
        <strain evidence="2 3">CA-Schmier-601-WT-1</strain>
    </source>
</reference>
<dbReference type="AlphaFoldDB" id="A0A6N7XSH2"/>
<evidence type="ECO:0000313" key="3">
    <source>
        <dbReference type="Proteomes" id="UP000469325"/>
    </source>
</evidence>
<feature type="domain" description="PucR C-terminal helix-turn-helix" evidence="1">
    <location>
        <begin position="331"/>
        <end position="372"/>
    </location>
</feature>
<dbReference type="RefSeq" id="WP_154434241.1">
    <property type="nucleotide sequence ID" value="NZ_VUNC01000002.1"/>
</dbReference>
<name>A0A6N7XSH2_9ACTN</name>
<dbReference type="PANTHER" id="PTHR33744">
    <property type="entry name" value="CARBOHYDRATE DIACID REGULATOR"/>
    <property type="match status" value="1"/>
</dbReference>
<dbReference type="Gene3D" id="1.10.10.2840">
    <property type="entry name" value="PucR C-terminal helix-turn-helix domain"/>
    <property type="match status" value="1"/>
</dbReference>
<dbReference type="PANTHER" id="PTHR33744:SF1">
    <property type="entry name" value="DNA-BINDING TRANSCRIPTIONAL ACTIVATOR ADER"/>
    <property type="match status" value="1"/>
</dbReference>
<dbReference type="InterPro" id="IPR042070">
    <property type="entry name" value="PucR_C-HTH_sf"/>
</dbReference>
<dbReference type="InterPro" id="IPR051448">
    <property type="entry name" value="CdaR-like_regulators"/>
</dbReference>
<sequence>MVTIADVLALPAFKDVRIVAPCEGAGRRSVRNVGILDCPPDLNGYSNYFPGELILTNLGFASGNERLSERSLITLIDRHVAGVAIKTVYDPIITDAVREESSREGVPVFAYDGAYHEEVAYQALDLIRRDSEVLDKTQQIRGFLHPRSDEETCSQVLSVFGAVGPRVWFVVAEPRGGDSLSLLATISSLQRSLDGVVASLPQVTSANVVRCERRLVCAVSVSQAGVPGIDPVEAESERAALAAVRDVFVSGGQAYCGAGECLDAARGDLCLREAMDACEVAAGKRERWLGWEDLGEAALSAAARDDALLSRAAAMMWARVEAYDERNGTELVETVRSFVGCGGEVSATAQAMFQHPNTIRYRLRKIKSLVGDEELTDRRLLVIASLMSLGVQGHDGQAAGIGLLGESER</sequence>
<organism evidence="2 3">
    <name type="scientific">Olsenella porci</name>
    <dbReference type="NCBI Taxonomy" id="2652279"/>
    <lineage>
        <taxon>Bacteria</taxon>
        <taxon>Bacillati</taxon>
        <taxon>Actinomycetota</taxon>
        <taxon>Coriobacteriia</taxon>
        <taxon>Coriobacteriales</taxon>
        <taxon>Atopobiaceae</taxon>
        <taxon>Olsenella</taxon>
    </lineage>
</organism>